<keyword evidence="1" id="KW-0812">Transmembrane</keyword>
<evidence type="ECO:0000256" key="1">
    <source>
        <dbReference type="SAM" id="Phobius"/>
    </source>
</evidence>
<reference evidence="2" key="1">
    <citation type="submission" date="2024-07" db="EMBL/GenBank/DDBJ databases">
        <title>Halotolerant mesophilic bacterium Ornithinibacillus sp. 4-3, sp. nov., isolated from soil.</title>
        <authorList>
            <person name="Sidarenka A.V."/>
            <person name="Guliayeva D.E."/>
            <person name="Leanovich S.I."/>
            <person name="Hileuskaya K.S."/>
            <person name="Akhremchuk A.E."/>
            <person name="Sikolenko M.A."/>
            <person name="Valentovich L.N."/>
        </authorList>
    </citation>
    <scope>NUCLEOTIDE SEQUENCE</scope>
    <source>
        <strain evidence="2">4-3</strain>
    </source>
</reference>
<name>A0AB39HUR2_9BACI</name>
<protein>
    <submittedName>
        <fullName evidence="2">Uncharacterized protein</fullName>
    </submittedName>
</protein>
<feature type="transmembrane region" description="Helical" evidence="1">
    <location>
        <begin position="21"/>
        <end position="40"/>
    </location>
</feature>
<feature type="transmembrane region" description="Helical" evidence="1">
    <location>
        <begin position="90"/>
        <end position="113"/>
    </location>
</feature>
<feature type="transmembrane region" description="Helical" evidence="1">
    <location>
        <begin position="52"/>
        <end position="69"/>
    </location>
</feature>
<gene>
    <name evidence="2" type="ORF">AB4Y30_08875</name>
</gene>
<keyword evidence="1" id="KW-1133">Transmembrane helix</keyword>
<sequence>MNKQKITVSSYVRQEYKKMYSGGNLLIVFIILALSIWGTIDSFFDANGNRVLGVVPLITPALLSAWYLVSILREKEQQDTPNIVRKFLNATATISLPIVIVNVLVLLIAWMIPSIRTLVENYEGYHYWWDGSINMQIMLTGLVGLVGQGLGALFAMLVIVLPVLAIKKPEAVAGGSNIERIEDKEQSNKIARNLYIGLGIFMLGLILIFTTDGMDFKLASLRLNMILEFGYAPMRWIIWLLGKALFIIGIALVAKACISVLAAKKTN</sequence>
<dbReference type="RefSeq" id="WP_368655115.1">
    <property type="nucleotide sequence ID" value="NZ_CP162599.1"/>
</dbReference>
<evidence type="ECO:0000313" key="2">
    <source>
        <dbReference type="EMBL" id="XDK34444.1"/>
    </source>
</evidence>
<keyword evidence="1" id="KW-0472">Membrane</keyword>
<dbReference type="EMBL" id="CP162599">
    <property type="protein sequence ID" value="XDK34444.1"/>
    <property type="molecule type" value="Genomic_DNA"/>
</dbReference>
<feature type="transmembrane region" description="Helical" evidence="1">
    <location>
        <begin position="194"/>
        <end position="216"/>
    </location>
</feature>
<proteinExistence type="predicted"/>
<feature type="transmembrane region" description="Helical" evidence="1">
    <location>
        <begin position="236"/>
        <end position="263"/>
    </location>
</feature>
<organism evidence="2">
    <name type="scientific">Ornithinibacillus sp. 4-3</name>
    <dbReference type="NCBI Taxonomy" id="3231488"/>
    <lineage>
        <taxon>Bacteria</taxon>
        <taxon>Bacillati</taxon>
        <taxon>Bacillota</taxon>
        <taxon>Bacilli</taxon>
        <taxon>Bacillales</taxon>
        <taxon>Bacillaceae</taxon>
        <taxon>Ornithinibacillus</taxon>
    </lineage>
</organism>
<accession>A0AB39HUR2</accession>
<feature type="transmembrane region" description="Helical" evidence="1">
    <location>
        <begin position="133"/>
        <end position="166"/>
    </location>
</feature>
<dbReference type="AlphaFoldDB" id="A0AB39HUR2"/>